<comment type="caution">
    <text evidence="2">The sequence shown here is derived from an EMBL/GenBank/DDBJ whole genome shotgun (WGS) entry which is preliminary data.</text>
</comment>
<organism evidence="2 3">
    <name type="scientific">Mycena pura</name>
    <dbReference type="NCBI Taxonomy" id="153505"/>
    <lineage>
        <taxon>Eukaryota</taxon>
        <taxon>Fungi</taxon>
        <taxon>Dikarya</taxon>
        <taxon>Basidiomycota</taxon>
        <taxon>Agaricomycotina</taxon>
        <taxon>Agaricomycetes</taxon>
        <taxon>Agaricomycetidae</taxon>
        <taxon>Agaricales</taxon>
        <taxon>Marasmiineae</taxon>
        <taxon>Mycenaceae</taxon>
        <taxon>Mycena</taxon>
    </lineage>
</organism>
<reference evidence="2" key="1">
    <citation type="submission" date="2023-03" db="EMBL/GenBank/DDBJ databases">
        <title>Massive genome expansion in bonnet fungi (Mycena s.s.) driven by repeated elements and novel gene families across ecological guilds.</title>
        <authorList>
            <consortium name="Lawrence Berkeley National Laboratory"/>
            <person name="Harder C.B."/>
            <person name="Miyauchi S."/>
            <person name="Viragh M."/>
            <person name="Kuo A."/>
            <person name="Thoen E."/>
            <person name="Andreopoulos B."/>
            <person name="Lu D."/>
            <person name="Skrede I."/>
            <person name="Drula E."/>
            <person name="Henrissat B."/>
            <person name="Morin E."/>
            <person name="Kohler A."/>
            <person name="Barry K."/>
            <person name="LaButti K."/>
            <person name="Morin E."/>
            <person name="Salamov A."/>
            <person name="Lipzen A."/>
            <person name="Mereny Z."/>
            <person name="Hegedus B."/>
            <person name="Baldrian P."/>
            <person name="Stursova M."/>
            <person name="Weitz H."/>
            <person name="Taylor A."/>
            <person name="Grigoriev I.V."/>
            <person name="Nagy L.G."/>
            <person name="Martin F."/>
            <person name="Kauserud H."/>
        </authorList>
    </citation>
    <scope>NUCLEOTIDE SEQUENCE</scope>
    <source>
        <strain evidence="2">9144</strain>
    </source>
</reference>
<accession>A0AAD6YK91</accession>
<protein>
    <submittedName>
        <fullName evidence="2">Uncharacterized protein</fullName>
    </submittedName>
</protein>
<name>A0AAD6YK91_9AGAR</name>
<evidence type="ECO:0000313" key="3">
    <source>
        <dbReference type="Proteomes" id="UP001219525"/>
    </source>
</evidence>
<gene>
    <name evidence="2" type="ORF">GGX14DRAFT_390425</name>
</gene>
<keyword evidence="3" id="KW-1185">Reference proteome</keyword>
<feature type="region of interest" description="Disordered" evidence="1">
    <location>
        <begin position="59"/>
        <end position="93"/>
    </location>
</feature>
<dbReference type="EMBL" id="JARJCW010000012">
    <property type="protein sequence ID" value="KAJ7218660.1"/>
    <property type="molecule type" value="Genomic_DNA"/>
</dbReference>
<proteinExistence type="predicted"/>
<dbReference type="AlphaFoldDB" id="A0AAD6YK91"/>
<evidence type="ECO:0000313" key="2">
    <source>
        <dbReference type="EMBL" id="KAJ7218660.1"/>
    </source>
</evidence>
<evidence type="ECO:0000256" key="1">
    <source>
        <dbReference type="SAM" id="MobiDB-lite"/>
    </source>
</evidence>
<dbReference type="Proteomes" id="UP001219525">
    <property type="component" value="Unassembled WGS sequence"/>
</dbReference>
<sequence>MSDDTFWPSSPSSVYSLGLDFEQSQHKQEIRDAREAELSGEQIKAEAEQRRIKRVKLGLESPGPNDKVASMSRRKYVASPTAEEAGPGSSTPTPRVCCAVGQQNKQVGSSLNMSPRLTIDRNFLPLGLLDSQATSQQVIDALISARDPEHERTIFDDITSQDVLSQLEHRQQPPVYVELMLKTTDDVSQEFETCVRCTQAEAERDEARAERDQAFVELNSMLRVYKETDYEDREVKNLILEVAIRIGGGINFVRMKGRGKGILELECYGIIIWRKCKVEIVVVEIGVTVGTEDGGERSGGGCLRELVGGSRSGGGGASATGCTSKKAAIFMALTKAEGPCNIHLMPFCFWRSRDLQADWIFSSLSENDGRAGIQRVAVKSTNAQVSKTRARAISENESTQNFPELWGQRKGQKGVNVLEVADFDGPSGGNGHERKPGNRKFRPIVQIHTIWAQ</sequence>